<feature type="compositionally biased region" description="Low complexity" evidence="1">
    <location>
        <begin position="436"/>
        <end position="477"/>
    </location>
</feature>
<dbReference type="STRING" id="999810.G2XZ77"/>
<dbReference type="eggNOG" id="ENOG502RV0S">
    <property type="taxonomic scope" value="Eukaryota"/>
</dbReference>
<feature type="compositionally biased region" description="Gly residues" evidence="1">
    <location>
        <begin position="377"/>
        <end position="388"/>
    </location>
</feature>
<gene>
    <name evidence="3" type="ORF">BofuT4_P047820.1</name>
</gene>
<dbReference type="EMBL" id="FQ790278">
    <property type="protein sequence ID" value="CCD45764.1"/>
    <property type="molecule type" value="Genomic_DNA"/>
</dbReference>
<sequence length="618" mass="61113">MFSSSLGTALVGAVLATNVVAYPPAYAPDKYSDRIDSVHTGISAGVHSGVSARTSHKQLCSHDIGCSKQNEVLLDTGVSAALDVFGLLDLGLGADIGISFGSASGCQIKCVDCRTWGTAVVSNTVAEISSNIIEEVIEFLEHPYETIIEAANLECLISLEDVGGHIELNVFAAESATYTLNIFEAGLIADISLLDTVSVGLNVFLDLVISVDAQVDLSAGFEFSFPEGASLTVDLLAGAIKDYNFDGAIMNDLPIVVLAGEATLQASIRCRVEAGTTVSLLGIGYGFELGVYADLLQYVTQIGSTDDCPLSISGSCDVNIGAYAASVASIDFAAFEIAPTAAVTVNAAALAAVCTTRPTSTRALGSISTGSASSGSGSSGSGSSGSGSSGSVSSGSGSSGSGSSGSISIGLGGGVSIGLGGSGSDSGSSGSGSGSDSGSDSDSAVPKSGSGSTPSGTGHFSNGTIPTASQSSGSSATGSLIGTITGAPSLTTSTVYATQVTTITSCASNVIHCPATLASTTVVTQTVVDYTTVCPVTEAGNTASGPLPSFTATAPGKVEPSSIPGTIILTPVASATTSTYDVPSSTPIAVVPVGTGASSTNLASITSAFSFPKQYWRA</sequence>
<feature type="chain" id="PRO_5003440128" description="Extracellular serine-threonine rich protein" evidence="2">
    <location>
        <begin position="22"/>
        <end position="618"/>
    </location>
</feature>
<feature type="compositionally biased region" description="Low complexity" evidence="1">
    <location>
        <begin position="365"/>
        <end position="376"/>
    </location>
</feature>
<keyword evidence="2" id="KW-0732">Signal</keyword>
<feature type="region of interest" description="Disordered" evidence="1">
    <location>
        <begin position="420"/>
        <end position="477"/>
    </location>
</feature>
<dbReference type="HOGENOM" id="CLU_442097_0_0_1"/>
<organism evidence="3 4">
    <name type="scientific">Botryotinia fuckeliana (strain T4)</name>
    <name type="common">Noble rot fungus</name>
    <name type="synonym">Botrytis cinerea</name>
    <dbReference type="NCBI Taxonomy" id="999810"/>
    <lineage>
        <taxon>Eukaryota</taxon>
        <taxon>Fungi</taxon>
        <taxon>Dikarya</taxon>
        <taxon>Ascomycota</taxon>
        <taxon>Pezizomycotina</taxon>
        <taxon>Leotiomycetes</taxon>
        <taxon>Helotiales</taxon>
        <taxon>Sclerotiniaceae</taxon>
        <taxon>Botrytis</taxon>
    </lineage>
</organism>
<dbReference type="OrthoDB" id="4733706at2759"/>
<protein>
    <recommendedName>
        <fullName evidence="5">Extracellular serine-threonine rich protein</fullName>
    </recommendedName>
</protein>
<feature type="region of interest" description="Disordered" evidence="1">
    <location>
        <begin position="364"/>
        <end position="405"/>
    </location>
</feature>
<accession>G2XZ77</accession>
<evidence type="ECO:0000313" key="3">
    <source>
        <dbReference type="EMBL" id="CCD45764.1"/>
    </source>
</evidence>
<evidence type="ECO:0008006" key="5">
    <source>
        <dbReference type="Google" id="ProtNLM"/>
    </source>
</evidence>
<dbReference type="AlphaFoldDB" id="G2XZ77"/>
<feature type="signal peptide" evidence="2">
    <location>
        <begin position="1"/>
        <end position="21"/>
    </location>
</feature>
<proteinExistence type="predicted"/>
<evidence type="ECO:0000256" key="2">
    <source>
        <dbReference type="SAM" id="SignalP"/>
    </source>
</evidence>
<name>G2XZ77_BOTF4</name>
<reference evidence="4" key="1">
    <citation type="journal article" date="2011" name="PLoS Genet.">
        <title>Genomic analysis of the necrotrophic fungal pathogens Sclerotinia sclerotiorum and Botrytis cinerea.</title>
        <authorList>
            <person name="Amselem J."/>
            <person name="Cuomo C.A."/>
            <person name="van Kan J.A."/>
            <person name="Viaud M."/>
            <person name="Benito E.P."/>
            <person name="Couloux A."/>
            <person name="Coutinho P.M."/>
            <person name="de Vries R.P."/>
            <person name="Dyer P.S."/>
            <person name="Fillinger S."/>
            <person name="Fournier E."/>
            <person name="Gout L."/>
            <person name="Hahn M."/>
            <person name="Kohn L."/>
            <person name="Lapalu N."/>
            <person name="Plummer K.M."/>
            <person name="Pradier J.M."/>
            <person name="Quevillon E."/>
            <person name="Sharon A."/>
            <person name="Simon A."/>
            <person name="ten Have A."/>
            <person name="Tudzynski B."/>
            <person name="Tudzynski P."/>
            <person name="Wincker P."/>
            <person name="Andrew M."/>
            <person name="Anthouard V."/>
            <person name="Beever R.E."/>
            <person name="Beffa R."/>
            <person name="Benoit I."/>
            <person name="Bouzid O."/>
            <person name="Brault B."/>
            <person name="Chen Z."/>
            <person name="Choquer M."/>
            <person name="Collemare J."/>
            <person name="Cotton P."/>
            <person name="Danchin E.G."/>
            <person name="Da Silva C."/>
            <person name="Gautier A."/>
            <person name="Giraud C."/>
            <person name="Giraud T."/>
            <person name="Gonzalez C."/>
            <person name="Grossetete S."/>
            <person name="Guldener U."/>
            <person name="Henrissat B."/>
            <person name="Howlett B.J."/>
            <person name="Kodira C."/>
            <person name="Kretschmer M."/>
            <person name="Lappartient A."/>
            <person name="Leroch M."/>
            <person name="Levis C."/>
            <person name="Mauceli E."/>
            <person name="Neuveglise C."/>
            <person name="Oeser B."/>
            <person name="Pearson M."/>
            <person name="Poulain J."/>
            <person name="Poussereau N."/>
            <person name="Quesneville H."/>
            <person name="Rascle C."/>
            <person name="Schumacher J."/>
            <person name="Segurens B."/>
            <person name="Sexton A."/>
            <person name="Silva E."/>
            <person name="Sirven C."/>
            <person name="Soanes D.M."/>
            <person name="Talbot N.J."/>
            <person name="Templeton M."/>
            <person name="Yandava C."/>
            <person name="Yarden O."/>
            <person name="Zeng Q."/>
            <person name="Rollins J.A."/>
            <person name="Lebrun M.H."/>
            <person name="Dickman M."/>
        </authorList>
    </citation>
    <scope>NUCLEOTIDE SEQUENCE [LARGE SCALE GENOMIC DNA]</scope>
    <source>
        <strain evidence="4">T4</strain>
    </source>
</reference>
<dbReference type="Proteomes" id="UP000008177">
    <property type="component" value="Unplaced contigs"/>
</dbReference>
<evidence type="ECO:0000313" key="4">
    <source>
        <dbReference type="Proteomes" id="UP000008177"/>
    </source>
</evidence>
<dbReference type="InParanoid" id="G2XZ77"/>
<evidence type="ECO:0000256" key="1">
    <source>
        <dbReference type="SAM" id="MobiDB-lite"/>
    </source>
</evidence>
<feature type="compositionally biased region" description="Gly residues" evidence="1">
    <location>
        <begin position="420"/>
        <end position="435"/>
    </location>
</feature>